<evidence type="ECO:0000256" key="9">
    <source>
        <dbReference type="SAM" id="Phobius"/>
    </source>
</evidence>
<keyword evidence="5" id="KW-0547">Nucleotide-binding</keyword>
<dbReference type="EMBL" id="CACRUP010000013">
    <property type="protein sequence ID" value="VYT95249.1"/>
    <property type="molecule type" value="Genomic_DNA"/>
</dbReference>
<dbReference type="InterPro" id="IPR011527">
    <property type="entry name" value="ABC1_TM_dom"/>
</dbReference>
<dbReference type="FunFam" id="3.40.50.300:FF:000854">
    <property type="entry name" value="Multidrug ABC transporter ATP-binding protein"/>
    <property type="match status" value="1"/>
</dbReference>
<dbReference type="InterPro" id="IPR017871">
    <property type="entry name" value="ABC_transporter-like_CS"/>
</dbReference>
<dbReference type="InterPro" id="IPR003593">
    <property type="entry name" value="AAA+_ATPase"/>
</dbReference>
<dbReference type="SUPFAM" id="SSF90123">
    <property type="entry name" value="ABC transporter transmembrane region"/>
    <property type="match status" value="1"/>
</dbReference>
<dbReference type="PANTHER" id="PTHR43394:SF1">
    <property type="entry name" value="ATP-BINDING CASSETTE SUB-FAMILY B MEMBER 10, MITOCHONDRIAL"/>
    <property type="match status" value="1"/>
</dbReference>
<accession>A0A6N3ARY7</accession>
<keyword evidence="6 12" id="KW-0067">ATP-binding</keyword>
<dbReference type="RefSeq" id="WP_156701359.1">
    <property type="nucleotide sequence ID" value="NZ_CACRUP010000013.1"/>
</dbReference>
<comment type="subcellular location">
    <subcellularLocation>
        <location evidence="1">Cell membrane</location>
        <topology evidence="1">Multi-pass membrane protein</topology>
    </subcellularLocation>
</comment>
<evidence type="ECO:0000259" key="10">
    <source>
        <dbReference type="PROSITE" id="PS50893"/>
    </source>
</evidence>
<feature type="transmembrane region" description="Helical" evidence="9">
    <location>
        <begin position="156"/>
        <end position="177"/>
    </location>
</feature>
<evidence type="ECO:0000256" key="8">
    <source>
        <dbReference type="ARBA" id="ARBA00023136"/>
    </source>
</evidence>
<keyword evidence="7 9" id="KW-1133">Transmembrane helix</keyword>
<evidence type="ECO:0000256" key="2">
    <source>
        <dbReference type="ARBA" id="ARBA00022448"/>
    </source>
</evidence>
<dbReference type="PANTHER" id="PTHR43394">
    <property type="entry name" value="ATP-DEPENDENT PERMEASE MDL1, MITOCHONDRIAL"/>
    <property type="match status" value="1"/>
</dbReference>
<evidence type="ECO:0000256" key="4">
    <source>
        <dbReference type="ARBA" id="ARBA00022692"/>
    </source>
</evidence>
<dbReference type="InterPro" id="IPR036640">
    <property type="entry name" value="ABC1_TM_sf"/>
</dbReference>
<evidence type="ECO:0000313" key="12">
    <source>
        <dbReference type="EMBL" id="VYT95249.1"/>
    </source>
</evidence>
<keyword evidence="2" id="KW-0813">Transport</keyword>
<proteinExistence type="predicted"/>
<keyword evidence="3" id="KW-1003">Cell membrane</keyword>
<sequence>MNIYKGLNKYKIRIIVVILLTFGNALGELFLPRLMSLVIDKGVAYGDTSYVLKIGALMIFVVILTVMCRASAAYHSSKTTMAFSRDLRYELFKKINYLSFDDVEYFSISSLITRTTDDVNQVEQMVLMGLRPLIRGPLMFIGGLIMALSTNVKLSLVFPLTIPFIGLGILYVFKMGLPYFPILQRRLDKLNELFRRRLTGLRVIRAFSKDEYEEAVFDEANRSYQEMSTKVNKLLVNVRPMLGTILNFGIIFVLYYGAKLIDIRELGIGELMAYIQYITQVLIAMIMMSFLLSLLPRVFASMERINEVLEYERSKTGGDKNLSEDIYEIEAKNLSFSYPDASLKALKDINFHVKKGETLGIIGGTGSGKSTLLRLLLQFYEPGDGELFINGIDIKSLKNFGVREKISYVPQENFFFSKTVAENLSYARENAEEEKMLDSINNAQAREFLGEDPLNKEIARAGKNLSGGQRQRLAIARALTREASVYLFDDSFSALDYKTDYELRQILKKNLKDKIVIVVAQRVATILNADKILVLEDGEVAGYGNHESLMKTNEIYREIAISQGQDYEEER</sequence>
<dbReference type="PROSITE" id="PS50893">
    <property type="entry name" value="ABC_TRANSPORTER_2"/>
    <property type="match status" value="1"/>
</dbReference>
<organism evidence="12">
    <name type="scientific">Peptoniphilus gorbachii</name>
    <dbReference type="NCBI Taxonomy" id="411567"/>
    <lineage>
        <taxon>Bacteria</taxon>
        <taxon>Bacillati</taxon>
        <taxon>Bacillota</taxon>
        <taxon>Tissierellia</taxon>
        <taxon>Tissierellales</taxon>
        <taxon>Peptoniphilaceae</taxon>
        <taxon>Peptoniphilus</taxon>
    </lineage>
</organism>
<feature type="domain" description="ABC transporter" evidence="10">
    <location>
        <begin position="329"/>
        <end position="562"/>
    </location>
</feature>
<dbReference type="Pfam" id="PF00005">
    <property type="entry name" value="ABC_tran"/>
    <property type="match status" value="1"/>
</dbReference>
<feature type="transmembrane region" description="Helical" evidence="9">
    <location>
        <begin position="234"/>
        <end position="257"/>
    </location>
</feature>
<dbReference type="InterPro" id="IPR003439">
    <property type="entry name" value="ABC_transporter-like_ATP-bd"/>
</dbReference>
<gene>
    <name evidence="12" type="ORF">PGLFYP46_01496</name>
</gene>
<feature type="transmembrane region" description="Helical" evidence="9">
    <location>
        <begin position="133"/>
        <end position="150"/>
    </location>
</feature>
<evidence type="ECO:0000256" key="5">
    <source>
        <dbReference type="ARBA" id="ARBA00022741"/>
    </source>
</evidence>
<reference evidence="12" key="1">
    <citation type="submission" date="2019-11" db="EMBL/GenBank/DDBJ databases">
        <authorList>
            <person name="Feng L."/>
        </authorList>
    </citation>
    <scope>NUCLEOTIDE SEQUENCE</scope>
    <source>
        <strain evidence="12">PgorbachiiLFYP46</strain>
    </source>
</reference>
<keyword evidence="8 9" id="KW-0472">Membrane</keyword>
<feature type="transmembrane region" description="Helical" evidence="9">
    <location>
        <begin position="277"/>
        <end position="295"/>
    </location>
</feature>
<dbReference type="PROSITE" id="PS50929">
    <property type="entry name" value="ABC_TM1F"/>
    <property type="match status" value="1"/>
</dbReference>
<dbReference type="PROSITE" id="PS00211">
    <property type="entry name" value="ABC_TRANSPORTER_1"/>
    <property type="match status" value="1"/>
</dbReference>
<feature type="transmembrane region" description="Helical" evidence="9">
    <location>
        <begin position="50"/>
        <end position="68"/>
    </location>
</feature>
<dbReference type="Gene3D" id="3.40.50.300">
    <property type="entry name" value="P-loop containing nucleotide triphosphate hydrolases"/>
    <property type="match status" value="1"/>
</dbReference>
<dbReference type="GO" id="GO:0016887">
    <property type="term" value="F:ATP hydrolysis activity"/>
    <property type="evidence" value="ECO:0007669"/>
    <property type="project" value="InterPro"/>
</dbReference>
<dbReference type="InterPro" id="IPR027417">
    <property type="entry name" value="P-loop_NTPase"/>
</dbReference>
<dbReference type="CDD" id="cd18548">
    <property type="entry name" value="ABC_6TM_Tm287_like"/>
    <property type="match status" value="1"/>
</dbReference>
<evidence type="ECO:0000256" key="1">
    <source>
        <dbReference type="ARBA" id="ARBA00004651"/>
    </source>
</evidence>
<dbReference type="Pfam" id="PF00664">
    <property type="entry name" value="ABC_membrane"/>
    <property type="match status" value="1"/>
</dbReference>
<evidence type="ECO:0000259" key="11">
    <source>
        <dbReference type="PROSITE" id="PS50929"/>
    </source>
</evidence>
<protein>
    <submittedName>
        <fullName evidence="12">Putative ABC transporter ATP-binding protein</fullName>
    </submittedName>
</protein>
<dbReference type="CDD" id="cd03228">
    <property type="entry name" value="ABCC_MRP_Like"/>
    <property type="match status" value="1"/>
</dbReference>
<dbReference type="InterPro" id="IPR039421">
    <property type="entry name" value="Type_1_exporter"/>
</dbReference>
<dbReference type="SUPFAM" id="SSF52540">
    <property type="entry name" value="P-loop containing nucleoside triphosphate hydrolases"/>
    <property type="match status" value="1"/>
</dbReference>
<keyword evidence="4 9" id="KW-0812">Transmembrane</keyword>
<evidence type="ECO:0000256" key="3">
    <source>
        <dbReference type="ARBA" id="ARBA00022475"/>
    </source>
</evidence>
<feature type="domain" description="ABC transmembrane type-1" evidence="11">
    <location>
        <begin position="15"/>
        <end position="297"/>
    </location>
</feature>
<dbReference type="Gene3D" id="1.20.1560.10">
    <property type="entry name" value="ABC transporter type 1, transmembrane domain"/>
    <property type="match status" value="1"/>
</dbReference>
<feature type="transmembrane region" description="Helical" evidence="9">
    <location>
        <begin position="12"/>
        <end position="30"/>
    </location>
</feature>
<dbReference type="GO" id="GO:0015421">
    <property type="term" value="F:ABC-type oligopeptide transporter activity"/>
    <property type="evidence" value="ECO:0007669"/>
    <property type="project" value="TreeGrafter"/>
</dbReference>
<dbReference type="AlphaFoldDB" id="A0A6N3ARY7"/>
<dbReference type="GO" id="GO:0005886">
    <property type="term" value="C:plasma membrane"/>
    <property type="evidence" value="ECO:0007669"/>
    <property type="project" value="UniProtKB-SubCell"/>
</dbReference>
<dbReference type="SMART" id="SM00382">
    <property type="entry name" value="AAA"/>
    <property type="match status" value="1"/>
</dbReference>
<name>A0A6N3ARY7_9FIRM</name>
<evidence type="ECO:0000256" key="6">
    <source>
        <dbReference type="ARBA" id="ARBA00022840"/>
    </source>
</evidence>
<dbReference type="GO" id="GO:0005524">
    <property type="term" value="F:ATP binding"/>
    <property type="evidence" value="ECO:0007669"/>
    <property type="project" value="UniProtKB-KW"/>
</dbReference>
<evidence type="ECO:0000256" key="7">
    <source>
        <dbReference type="ARBA" id="ARBA00022989"/>
    </source>
</evidence>